<reference evidence="2" key="1">
    <citation type="journal article" date="2011" name="Nature">
        <title>Genome sequence and analysis of the tuber crop potato.</title>
        <authorList>
            <consortium name="The Potato Genome Sequencing Consortium"/>
        </authorList>
    </citation>
    <scope>NUCLEOTIDE SEQUENCE [LARGE SCALE GENOMIC DNA]</scope>
    <source>
        <strain evidence="2">cv. DM1-3 516 R44</strain>
    </source>
</reference>
<dbReference type="PaxDb" id="4113-PGSC0003DMT400048844"/>
<reference evidence="1" key="2">
    <citation type="submission" date="2015-06" db="UniProtKB">
        <authorList>
            <consortium name="EnsemblPlants"/>
        </authorList>
    </citation>
    <scope>IDENTIFICATION</scope>
    <source>
        <strain evidence="1">DM1-3 516 R44</strain>
    </source>
</reference>
<proteinExistence type="predicted"/>
<dbReference type="InParanoid" id="M1BMY1"/>
<evidence type="ECO:0000313" key="2">
    <source>
        <dbReference type="Proteomes" id="UP000011115"/>
    </source>
</evidence>
<dbReference type="Gramene" id="PGSC0003DMT400048844">
    <property type="protein sequence ID" value="PGSC0003DMT400048844"/>
    <property type="gene ID" value="PGSC0003DMG400018977"/>
</dbReference>
<keyword evidence="2" id="KW-1185">Reference proteome</keyword>
<organism evidence="1 2">
    <name type="scientific">Solanum tuberosum</name>
    <name type="common">Potato</name>
    <dbReference type="NCBI Taxonomy" id="4113"/>
    <lineage>
        <taxon>Eukaryota</taxon>
        <taxon>Viridiplantae</taxon>
        <taxon>Streptophyta</taxon>
        <taxon>Embryophyta</taxon>
        <taxon>Tracheophyta</taxon>
        <taxon>Spermatophyta</taxon>
        <taxon>Magnoliopsida</taxon>
        <taxon>eudicotyledons</taxon>
        <taxon>Gunneridae</taxon>
        <taxon>Pentapetalae</taxon>
        <taxon>asterids</taxon>
        <taxon>lamiids</taxon>
        <taxon>Solanales</taxon>
        <taxon>Solanaceae</taxon>
        <taxon>Solanoideae</taxon>
        <taxon>Solaneae</taxon>
        <taxon>Solanum</taxon>
    </lineage>
</organism>
<dbReference type="EnsemblPlants" id="PGSC0003DMT400048844">
    <property type="protein sequence ID" value="PGSC0003DMT400048844"/>
    <property type="gene ID" value="PGSC0003DMG400018977"/>
</dbReference>
<protein>
    <submittedName>
        <fullName evidence="1">Uncharacterized protein</fullName>
    </submittedName>
</protein>
<evidence type="ECO:0000313" key="1">
    <source>
        <dbReference type="EnsemblPlants" id="PGSC0003DMT400048844"/>
    </source>
</evidence>
<name>M1BMY1_SOLTU</name>
<dbReference type="Proteomes" id="UP000011115">
    <property type="component" value="Unassembled WGS sequence"/>
</dbReference>
<accession>M1BMY1</accession>
<dbReference type="AlphaFoldDB" id="M1BMY1"/>
<dbReference type="HOGENOM" id="CLU_029307_3_2_1"/>
<sequence>MSIHDGDGEPMDHLPIEVLRFRDSILTFKNLEGELFHESWLTFKTLLIQYPYNEIPDLVLLDYFYRGLNPRNKGLIDQLIPCGLGRYSYETSTKILDLVAKTNKYIEKDQKLIILLGQMDDLTKKVEEREVMSKEKSKYIPLTEQGIPMDIENKRIKSMLLTILHKLNEQDKVLEEIRENVEVLNQISGSHSRSIQLIGILLELSKQSRVPRDAKKDVEVMATASTDIRRIKAKYLKDQVERKNAASVELVNTKSLPAEAPIPTSVPEPSGISIVTTTPVNTPGSPIAARYARATTAVVVSRPPLT</sequence>